<feature type="domain" description="DprA winged helix" evidence="3">
    <location>
        <begin position="296"/>
        <end position="347"/>
    </location>
</feature>
<dbReference type="Gene3D" id="3.40.50.450">
    <property type="match status" value="1"/>
</dbReference>
<comment type="caution">
    <text evidence="4">The sequence shown here is derived from an EMBL/GenBank/DDBJ whole genome shotgun (WGS) entry which is preliminary data.</text>
</comment>
<dbReference type="InterPro" id="IPR041614">
    <property type="entry name" value="DprA_WH"/>
</dbReference>
<name>A0A2S7F8V4_CLOBU</name>
<accession>A0A2S7F8V4</accession>
<evidence type="ECO:0000313" key="5">
    <source>
        <dbReference type="Proteomes" id="UP000238081"/>
    </source>
</evidence>
<organism evidence="4 5">
    <name type="scientific">Clostridium butyricum</name>
    <dbReference type="NCBI Taxonomy" id="1492"/>
    <lineage>
        <taxon>Bacteria</taxon>
        <taxon>Bacillati</taxon>
        <taxon>Bacillota</taxon>
        <taxon>Clostridia</taxon>
        <taxon>Eubacteriales</taxon>
        <taxon>Clostridiaceae</taxon>
        <taxon>Clostridium</taxon>
    </lineage>
</organism>
<evidence type="ECO:0000256" key="1">
    <source>
        <dbReference type="ARBA" id="ARBA00006525"/>
    </source>
</evidence>
<dbReference type="InterPro" id="IPR057666">
    <property type="entry name" value="DrpA_SLOG"/>
</dbReference>
<sequence length="353" mass="39971">MNYDLWLILLGIEASLKINLINRYESAENIYNDFEYLQNSEKNFNEEIKKINKKDLFEEVYKTEEKLYQKGIGFITYADPLYKEKLKGILDPPYFLFYKGNIEVINNNSIGIVGARKCSNYGLSATKVLTKELITNNITLISGGARGVDSIAHKTALENSGINISVLGCGIDRVYPAENKKLFSQIEEKGVVISEFMLDTPPLKMNFPRRNRIISGMSGGIIVTEASRKSGSLITARLALAQKKKVIVVPGSMFYSGSQGSNEFIREDGVDICSSVEDFRMLLSLDHNIKIRPMIKSPDKRRILNCLTDVPMHIDDVFRKTNFERGALYALLFEMQIKDEIICLPGNYYVKII</sequence>
<dbReference type="Gene3D" id="1.10.10.10">
    <property type="entry name" value="Winged helix-like DNA-binding domain superfamily/Winged helix DNA-binding domain"/>
    <property type="match status" value="1"/>
</dbReference>
<comment type="similarity">
    <text evidence="1">Belongs to the DprA/Smf family.</text>
</comment>
<dbReference type="AlphaFoldDB" id="A0A2S7F8V4"/>
<evidence type="ECO:0000313" key="4">
    <source>
        <dbReference type="EMBL" id="PPV13669.1"/>
    </source>
</evidence>
<dbReference type="Pfam" id="PF17782">
    <property type="entry name" value="WHD_DprA"/>
    <property type="match status" value="1"/>
</dbReference>
<protein>
    <submittedName>
        <fullName evidence="4">DNA processing protein DprA</fullName>
    </submittedName>
</protein>
<dbReference type="InterPro" id="IPR003488">
    <property type="entry name" value="DprA"/>
</dbReference>
<dbReference type="InterPro" id="IPR036388">
    <property type="entry name" value="WH-like_DNA-bd_sf"/>
</dbReference>
<gene>
    <name evidence="4" type="ORF">AWN73_03800</name>
</gene>
<dbReference type="Pfam" id="PF02481">
    <property type="entry name" value="DNA_processg_A"/>
    <property type="match status" value="1"/>
</dbReference>
<reference evidence="4 5" key="1">
    <citation type="submission" date="2016-01" db="EMBL/GenBank/DDBJ databases">
        <title>Characterization of the Clostridium difficile lineages that are prevalent in Hong Kong and China.</title>
        <authorList>
            <person name="Kwok J.S.-L."/>
            <person name="Lam W.-Y."/>
            <person name="Ip M."/>
            <person name="Chan T.-F."/>
            <person name="Hawkey P.M."/>
            <person name="Tsui S.K.-W."/>
        </authorList>
    </citation>
    <scope>NUCLEOTIDE SEQUENCE [LARGE SCALE GENOMIC DNA]</scope>
    <source>
        <strain evidence="4 5">300064</strain>
    </source>
</reference>
<dbReference type="GO" id="GO:0009294">
    <property type="term" value="P:DNA-mediated transformation"/>
    <property type="evidence" value="ECO:0007669"/>
    <property type="project" value="InterPro"/>
</dbReference>
<evidence type="ECO:0000259" key="2">
    <source>
        <dbReference type="Pfam" id="PF02481"/>
    </source>
</evidence>
<dbReference type="PANTHER" id="PTHR43022">
    <property type="entry name" value="PROTEIN SMF"/>
    <property type="match status" value="1"/>
</dbReference>
<proteinExistence type="inferred from homology"/>
<dbReference type="NCBIfam" id="TIGR00732">
    <property type="entry name" value="dprA"/>
    <property type="match status" value="1"/>
</dbReference>
<dbReference type="RefSeq" id="WP_043662192.1">
    <property type="nucleotide sequence ID" value="NZ_CP191154.1"/>
</dbReference>
<feature type="domain" description="Smf/DprA SLOG" evidence="2">
    <location>
        <begin position="74"/>
        <end position="279"/>
    </location>
</feature>
<dbReference type="SUPFAM" id="SSF102405">
    <property type="entry name" value="MCP/YpsA-like"/>
    <property type="match status" value="1"/>
</dbReference>
<dbReference type="Proteomes" id="UP000238081">
    <property type="component" value="Unassembled WGS sequence"/>
</dbReference>
<dbReference type="EMBL" id="LRDH01000118">
    <property type="protein sequence ID" value="PPV13669.1"/>
    <property type="molecule type" value="Genomic_DNA"/>
</dbReference>
<dbReference type="PANTHER" id="PTHR43022:SF1">
    <property type="entry name" value="PROTEIN SMF"/>
    <property type="match status" value="1"/>
</dbReference>
<evidence type="ECO:0000259" key="3">
    <source>
        <dbReference type="Pfam" id="PF17782"/>
    </source>
</evidence>